<name>X1MML6_9ZZZZ</name>
<dbReference type="EMBL" id="BARV01008055">
    <property type="protein sequence ID" value="GAI15935.1"/>
    <property type="molecule type" value="Genomic_DNA"/>
</dbReference>
<comment type="caution">
    <text evidence="2">The sequence shown here is derived from an EMBL/GenBank/DDBJ whole genome shotgun (WGS) entry which is preliminary data.</text>
</comment>
<evidence type="ECO:0000259" key="1">
    <source>
        <dbReference type="Pfam" id="PF13175"/>
    </source>
</evidence>
<dbReference type="PANTHER" id="PTHR43581:SF4">
    <property type="entry name" value="ATP_GTP PHOSPHATASE"/>
    <property type="match status" value="1"/>
</dbReference>
<feature type="domain" description="Endonuclease GajA/Old nuclease/RecF-like AAA" evidence="1">
    <location>
        <begin position="32"/>
        <end position="230"/>
    </location>
</feature>
<dbReference type="InterPro" id="IPR027417">
    <property type="entry name" value="P-loop_NTPase"/>
</dbReference>
<dbReference type="SUPFAM" id="SSF52540">
    <property type="entry name" value="P-loop containing nucleoside triphosphate hydrolases"/>
    <property type="match status" value="1"/>
</dbReference>
<dbReference type="PANTHER" id="PTHR43581">
    <property type="entry name" value="ATP/GTP PHOSPHATASE"/>
    <property type="match status" value="1"/>
</dbReference>
<evidence type="ECO:0000313" key="2">
    <source>
        <dbReference type="EMBL" id="GAI15935.1"/>
    </source>
</evidence>
<protein>
    <recommendedName>
        <fullName evidence="1">Endonuclease GajA/Old nuclease/RecF-like AAA domain-containing protein</fullName>
    </recommendedName>
</protein>
<dbReference type="AlphaFoldDB" id="X1MML6"/>
<dbReference type="InterPro" id="IPR041685">
    <property type="entry name" value="AAA_GajA/Old/RecF-like"/>
</dbReference>
<organism evidence="2">
    <name type="scientific">marine sediment metagenome</name>
    <dbReference type="NCBI Taxonomy" id="412755"/>
    <lineage>
        <taxon>unclassified sequences</taxon>
        <taxon>metagenomes</taxon>
        <taxon>ecological metagenomes</taxon>
    </lineage>
</organism>
<proteinExistence type="predicted"/>
<dbReference type="InterPro" id="IPR051396">
    <property type="entry name" value="Bact_Antivir_Def_Nuclease"/>
</dbReference>
<dbReference type="Gene3D" id="3.40.50.300">
    <property type="entry name" value="P-loop containing nucleotide triphosphate hydrolases"/>
    <property type="match status" value="1"/>
</dbReference>
<dbReference type="Pfam" id="PF13175">
    <property type="entry name" value="AAA_15"/>
    <property type="match status" value="1"/>
</dbReference>
<feature type="non-terminal residue" evidence="2">
    <location>
        <position position="296"/>
    </location>
</feature>
<sequence length="296" mass="34026">MREALRTYEEKNPERCVLVDETNQFYGFTKGQYHLENYIQWVYVPAVKDASTEQEEGTRTALGQLLARTVRTKLDFSDTIDGLRRQLEDEYRSILDEKKDALNALELSMEKRLRDYVDERAKLQLRWHYDAKGSISIREPLARASIGYADFIGEVARAGHGMQRGFLLAILHELVGNEERGGPKLLLGFEEPELYQHPPQAQHLADVLESLSLPKNNAQVIVTTHSPYFVTSKGFENIRMLRKSQRDHCSKIGWTTYGKVEDRIKKALGEEPKSPTNLMAVVNQIMHPSQKELFFT</sequence>
<reference evidence="2" key="1">
    <citation type="journal article" date="2014" name="Front. Microbiol.">
        <title>High frequency of phylogenetically diverse reductive dehalogenase-homologous genes in deep subseafloor sedimentary metagenomes.</title>
        <authorList>
            <person name="Kawai M."/>
            <person name="Futagami T."/>
            <person name="Toyoda A."/>
            <person name="Takaki Y."/>
            <person name="Nishi S."/>
            <person name="Hori S."/>
            <person name="Arai W."/>
            <person name="Tsubouchi T."/>
            <person name="Morono Y."/>
            <person name="Uchiyama I."/>
            <person name="Ito T."/>
            <person name="Fujiyama A."/>
            <person name="Inagaki F."/>
            <person name="Takami H."/>
        </authorList>
    </citation>
    <scope>NUCLEOTIDE SEQUENCE</scope>
    <source>
        <strain evidence="2">Expedition CK06-06</strain>
    </source>
</reference>
<accession>X1MML6</accession>
<gene>
    <name evidence="2" type="ORF">S06H3_16299</name>
</gene>